<dbReference type="Proteomes" id="UP001492380">
    <property type="component" value="Unassembled WGS sequence"/>
</dbReference>
<protein>
    <submittedName>
        <fullName evidence="1">Uncharacterized protein</fullName>
    </submittedName>
</protein>
<evidence type="ECO:0000313" key="1">
    <source>
        <dbReference type="EMBL" id="KAK8223098.1"/>
    </source>
</evidence>
<comment type="caution">
    <text evidence="1">The sequence shown here is derived from an EMBL/GenBank/DDBJ whole genome shotgun (WGS) entry which is preliminary data.</text>
</comment>
<organism evidence="1 2">
    <name type="scientific">Phyllosticta capitalensis</name>
    <dbReference type="NCBI Taxonomy" id="121624"/>
    <lineage>
        <taxon>Eukaryota</taxon>
        <taxon>Fungi</taxon>
        <taxon>Dikarya</taxon>
        <taxon>Ascomycota</taxon>
        <taxon>Pezizomycotina</taxon>
        <taxon>Dothideomycetes</taxon>
        <taxon>Dothideomycetes incertae sedis</taxon>
        <taxon>Botryosphaeriales</taxon>
        <taxon>Phyllostictaceae</taxon>
        <taxon>Phyllosticta</taxon>
    </lineage>
</organism>
<accession>A0ABR1Y8Y7</accession>
<name>A0ABR1Y8Y7_9PEZI</name>
<dbReference type="EMBL" id="JBBWRZ010000014">
    <property type="protein sequence ID" value="KAK8223098.1"/>
    <property type="molecule type" value="Genomic_DNA"/>
</dbReference>
<keyword evidence="2" id="KW-1185">Reference proteome</keyword>
<reference evidence="1 2" key="1">
    <citation type="submission" date="2024-04" db="EMBL/GenBank/DDBJ databases">
        <title>Phyllosticta paracitricarpa is synonymous to the EU quarantine fungus P. citricarpa based on phylogenomic analyses.</title>
        <authorList>
            <consortium name="Lawrence Berkeley National Laboratory"/>
            <person name="Van Ingen-Buijs V.A."/>
            <person name="Van Westerhoven A.C."/>
            <person name="Haridas S."/>
            <person name="Skiadas P."/>
            <person name="Martin F."/>
            <person name="Groenewald J.Z."/>
            <person name="Crous P.W."/>
            <person name="Seidl M.F."/>
        </authorList>
    </citation>
    <scope>NUCLEOTIDE SEQUENCE [LARGE SCALE GENOMIC DNA]</scope>
    <source>
        <strain evidence="1 2">CBS 123374</strain>
    </source>
</reference>
<sequence length="306" mass="33653">MPIHPSLILSRRKNNTRHPLCRRWLSLPLLNNTGNLRHYWPNLPLLSQLAILIAHFPPKPMLDIRIPGSILRSIPRYGGVSNSDVSFSLRCRGSGRRWCLGLSLGRVGVGIRGGCRRRSMSICLRVNAVFRAETHGAIARLLGIRVERGDAIARVIRRRGGGCLGRRRLLAVGGTGAFACLLLRRRIWFRLLSGSRSIGGSRSRSRSSSYSTGTGIGSSLLLILAKDLPQRPRPFISHQSGRVGCAFGFRERGACRSRRGREGVGGPIETADPVSILIPFPMLLLLVPQCRRHFSSVVISHSQGVG</sequence>
<proteinExistence type="predicted"/>
<gene>
    <name evidence="1" type="ORF">HDK90DRAFT_112066</name>
</gene>
<evidence type="ECO:0000313" key="2">
    <source>
        <dbReference type="Proteomes" id="UP001492380"/>
    </source>
</evidence>